<dbReference type="EMBL" id="CZDF01000156">
    <property type="protein sequence ID" value="CUR32971.1"/>
    <property type="molecule type" value="Genomic_DNA"/>
</dbReference>
<dbReference type="Proteomes" id="UP000184315">
    <property type="component" value="Unassembled WGS sequence"/>
</dbReference>
<evidence type="ECO:0000313" key="2">
    <source>
        <dbReference type="Proteomes" id="UP000184315"/>
    </source>
</evidence>
<reference evidence="2" key="1">
    <citation type="submission" date="2015-10" db="EMBL/GenBank/DDBJ databases">
        <authorList>
            <person name="Regsiter A."/>
            <person name="william w."/>
        </authorList>
    </citation>
    <scope>NUCLEOTIDE SEQUENCE [LARGE SCALE GENOMIC DNA]</scope>
</reference>
<proteinExistence type="predicted"/>
<name>A0A1J1LKG3_9CYAN</name>
<dbReference type="AlphaFoldDB" id="A0A1J1LKG3"/>
<keyword evidence="2" id="KW-1185">Reference proteome</keyword>
<accession>A0A1J1LKG3</accession>
<organism evidence="1 2">
    <name type="scientific">Planktothrix tepida PCC 9214</name>
    <dbReference type="NCBI Taxonomy" id="671072"/>
    <lineage>
        <taxon>Bacteria</taxon>
        <taxon>Bacillati</taxon>
        <taxon>Cyanobacteriota</taxon>
        <taxon>Cyanophyceae</taxon>
        <taxon>Oscillatoriophycideae</taxon>
        <taxon>Oscillatoriales</taxon>
        <taxon>Microcoleaceae</taxon>
        <taxon>Planktothrix</taxon>
    </lineage>
</organism>
<protein>
    <submittedName>
        <fullName evidence="1">Uncharacterized protein</fullName>
    </submittedName>
</protein>
<sequence length="94" mass="10174">MMISARCFWGVAISILQQKKRQGCGKNPILIPVWVGLQIALEGFVQRFRNFGQDAYTCVHETALIGVGTGQCTISTSGMGWDSISPSALKVEIG</sequence>
<evidence type="ECO:0000313" key="1">
    <source>
        <dbReference type="EMBL" id="CUR32971.1"/>
    </source>
</evidence>
<gene>
    <name evidence="1" type="ORF">PL9214500218</name>
</gene>